<dbReference type="OrthoDB" id="8052806at2759"/>
<accession>A0A4C1TRK6</accession>
<dbReference type="Proteomes" id="UP000299102">
    <property type="component" value="Unassembled WGS sequence"/>
</dbReference>
<evidence type="ECO:0000313" key="2">
    <source>
        <dbReference type="EMBL" id="GBP16631.1"/>
    </source>
</evidence>
<dbReference type="AlphaFoldDB" id="A0A4C1TRK6"/>
<dbReference type="InterPro" id="IPR040676">
    <property type="entry name" value="DUF5641"/>
</dbReference>
<sequence>MLQWPFGRISKFYKGADGLIRVCDIKTTRETVKRPILRLAPLFNDPLIEQSEHDKSTTQKGQLAAEVDTTQNKILEAEITSVSKLCKQSVAAECFQMLSLQLLQTWDNLIQESDLEEEAEEVH</sequence>
<dbReference type="Pfam" id="PF18701">
    <property type="entry name" value="DUF5641"/>
    <property type="match status" value="1"/>
</dbReference>
<protein>
    <recommendedName>
        <fullName evidence="1">DUF5641 domain-containing protein</fullName>
    </recommendedName>
</protein>
<reference evidence="2 3" key="1">
    <citation type="journal article" date="2019" name="Commun. Biol.">
        <title>The bagworm genome reveals a unique fibroin gene that provides high tensile strength.</title>
        <authorList>
            <person name="Kono N."/>
            <person name="Nakamura H."/>
            <person name="Ohtoshi R."/>
            <person name="Tomita M."/>
            <person name="Numata K."/>
            <person name="Arakawa K."/>
        </authorList>
    </citation>
    <scope>NUCLEOTIDE SEQUENCE [LARGE SCALE GENOMIC DNA]</scope>
</reference>
<gene>
    <name evidence="2" type="ORF">EVAR_72451_1</name>
</gene>
<comment type="caution">
    <text evidence="2">The sequence shown here is derived from an EMBL/GenBank/DDBJ whole genome shotgun (WGS) entry which is preliminary data.</text>
</comment>
<organism evidence="2 3">
    <name type="scientific">Eumeta variegata</name>
    <name type="common">Bagworm moth</name>
    <name type="synonym">Eumeta japonica</name>
    <dbReference type="NCBI Taxonomy" id="151549"/>
    <lineage>
        <taxon>Eukaryota</taxon>
        <taxon>Metazoa</taxon>
        <taxon>Ecdysozoa</taxon>
        <taxon>Arthropoda</taxon>
        <taxon>Hexapoda</taxon>
        <taxon>Insecta</taxon>
        <taxon>Pterygota</taxon>
        <taxon>Neoptera</taxon>
        <taxon>Endopterygota</taxon>
        <taxon>Lepidoptera</taxon>
        <taxon>Glossata</taxon>
        <taxon>Ditrysia</taxon>
        <taxon>Tineoidea</taxon>
        <taxon>Psychidae</taxon>
        <taxon>Oiketicinae</taxon>
        <taxon>Eumeta</taxon>
    </lineage>
</organism>
<evidence type="ECO:0000259" key="1">
    <source>
        <dbReference type="Pfam" id="PF18701"/>
    </source>
</evidence>
<keyword evidence="3" id="KW-1185">Reference proteome</keyword>
<dbReference type="EMBL" id="BGZK01006081">
    <property type="protein sequence ID" value="GBP16631.1"/>
    <property type="molecule type" value="Genomic_DNA"/>
</dbReference>
<proteinExistence type="predicted"/>
<evidence type="ECO:0000313" key="3">
    <source>
        <dbReference type="Proteomes" id="UP000299102"/>
    </source>
</evidence>
<name>A0A4C1TRK6_EUMVA</name>
<feature type="domain" description="DUF5641" evidence="1">
    <location>
        <begin position="2"/>
        <end position="42"/>
    </location>
</feature>